<keyword evidence="7" id="KW-0915">Sodium</keyword>
<evidence type="ECO:0000256" key="3">
    <source>
        <dbReference type="ARBA" id="ARBA00022448"/>
    </source>
</evidence>
<keyword evidence="6 11" id="KW-1133">Transmembrane helix</keyword>
<dbReference type="InterPro" id="IPR004771">
    <property type="entry name" value="K/H_exchanger"/>
</dbReference>
<feature type="transmembrane region" description="Helical" evidence="11">
    <location>
        <begin position="288"/>
        <end position="306"/>
    </location>
</feature>
<feature type="transmembrane region" description="Helical" evidence="11">
    <location>
        <begin position="174"/>
        <end position="198"/>
    </location>
</feature>
<feature type="transmembrane region" description="Helical" evidence="11">
    <location>
        <begin position="318"/>
        <end position="340"/>
    </location>
</feature>
<comment type="subcellular location">
    <subcellularLocation>
        <location evidence="1">Membrane</location>
        <topology evidence="1">Multi-pass membrane protein</topology>
    </subcellularLocation>
</comment>
<keyword evidence="4" id="KW-0050">Antiport</keyword>
<evidence type="ECO:0000256" key="7">
    <source>
        <dbReference type="ARBA" id="ARBA00023053"/>
    </source>
</evidence>
<dbReference type="GO" id="GO:0008324">
    <property type="term" value="F:monoatomic cation transmembrane transporter activity"/>
    <property type="evidence" value="ECO:0007669"/>
    <property type="project" value="InterPro"/>
</dbReference>
<sequence>MEVLLYLVLIILSTKVAGDLSVRIGQPAVLGKLIAGIVLGPAILGWIHPDAFISHFSEIGVLLLMFIAGLETDLDKLRENWKASFAVALGGIMLPFIGGYTVSIALGLSNTHSLFIGLLLCATSVSISVQTLKEMNRLDSKEGTTILGAAVVDDVIVVVLLAVMMSVLGPGGDVSLAVLIFKKVLFLVAIIVAGWFLVPFFMKLIAPFRISEAVTSAALIVCFAFSYFAETMGVAGIIGAFAGGIAISQTAYNHDVGTKIEPIAYTLFVPVFFVSIGLNITFTGLGNHIWFILLMTVIAVATKMLGGGLGARLTGFDLISSLAIGSGMVSRGEVALIIGVAGLESGLLLEKYFTSIVMVIILTTLITPPMLKLFFSRINNLIT</sequence>
<dbReference type="EMBL" id="QTTN01000026">
    <property type="protein sequence ID" value="REE78566.1"/>
    <property type="molecule type" value="Genomic_DNA"/>
</dbReference>
<proteinExistence type="inferred from homology"/>
<evidence type="ECO:0000256" key="9">
    <source>
        <dbReference type="ARBA" id="ARBA00023136"/>
    </source>
</evidence>
<dbReference type="AlphaFoldDB" id="A0A3D9RHX0"/>
<dbReference type="InterPro" id="IPR038770">
    <property type="entry name" value="Na+/solute_symporter_sf"/>
</dbReference>
<evidence type="ECO:0000256" key="8">
    <source>
        <dbReference type="ARBA" id="ARBA00023065"/>
    </source>
</evidence>
<dbReference type="Gene3D" id="1.20.1530.20">
    <property type="match status" value="1"/>
</dbReference>
<dbReference type="NCBIfam" id="TIGR00932">
    <property type="entry name" value="2a37"/>
    <property type="match status" value="1"/>
</dbReference>
<comment type="caution">
    <text evidence="13">The sequence shown here is derived from an EMBL/GenBank/DDBJ whole genome shotgun (WGS) entry which is preliminary data.</text>
</comment>
<feature type="transmembrane region" description="Helical" evidence="11">
    <location>
        <begin position="28"/>
        <end position="47"/>
    </location>
</feature>
<feature type="transmembrane region" description="Helical" evidence="11">
    <location>
        <begin position="352"/>
        <end position="375"/>
    </location>
</feature>
<keyword evidence="10" id="KW-0739">Sodium transport</keyword>
<feature type="transmembrane region" description="Helical" evidence="11">
    <location>
        <begin position="114"/>
        <end position="132"/>
    </location>
</feature>
<accession>A0A3D9RHX0</accession>
<keyword evidence="3" id="KW-0813">Transport</keyword>
<gene>
    <name evidence="13" type="ORF">A8990_12640</name>
</gene>
<keyword evidence="14" id="KW-1185">Reference proteome</keyword>
<evidence type="ECO:0000313" key="14">
    <source>
        <dbReference type="Proteomes" id="UP000256304"/>
    </source>
</evidence>
<evidence type="ECO:0000313" key="13">
    <source>
        <dbReference type="EMBL" id="REE78566.1"/>
    </source>
</evidence>
<protein>
    <submittedName>
        <fullName evidence="13">Monovalent cation:proton antiporter-2 (CPA2) family protein</fullName>
    </submittedName>
</protein>
<organism evidence="13 14">
    <name type="scientific">Paenibacillus taihuensis</name>
    <dbReference type="NCBI Taxonomy" id="1156355"/>
    <lineage>
        <taxon>Bacteria</taxon>
        <taxon>Bacillati</taxon>
        <taxon>Bacillota</taxon>
        <taxon>Bacilli</taxon>
        <taxon>Bacillales</taxon>
        <taxon>Paenibacillaceae</taxon>
        <taxon>Paenibacillus</taxon>
    </lineage>
</organism>
<evidence type="ECO:0000256" key="4">
    <source>
        <dbReference type="ARBA" id="ARBA00022449"/>
    </source>
</evidence>
<dbReference type="GO" id="GO:1902600">
    <property type="term" value="P:proton transmembrane transport"/>
    <property type="evidence" value="ECO:0007669"/>
    <property type="project" value="InterPro"/>
</dbReference>
<dbReference type="Pfam" id="PF00999">
    <property type="entry name" value="Na_H_Exchanger"/>
    <property type="match status" value="1"/>
</dbReference>
<dbReference type="InterPro" id="IPR006153">
    <property type="entry name" value="Cation/H_exchanger_TM"/>
</dbReference>
<dbReference type="RefSeq" id="WP_116190829.1">
    <property type="nucleotide sequence ID" value="NZ_QTTN01000026.1"/>
</dbReference>
<dbReference type="PANTHER" id="PTHR43562">
    <property type="entry name" value="NAPA-TYPE SODIUM/HYDROGEN ANTIPORTER"/>
    <property type="match status" value="1"/>
</dbReference>
<dbReference type="GO" id="GO:0006814">
    <property type="term" value="P:sodium ion transport"/>
    <property type="evidence" value="ECO:0007669"/>
    <property type="project" value="UniProtKB-KW"/>
</dbReference>
<evidence type="ECO:0000259" key="12">
    <source>
        <dbReference type="Pfam" id="PF00999"/>
    </source>
</evidence>
<feature type="domain" description="Cation/H+ exchanger transmembrane" evidence="12">
    <location>
        <begin position="14"/>
        <end position="374"/>
    </location>
</feature>
<evidence type="ECO:0000256" key="5">
    <source>
        <dbReference type="ARBA" id="ARBA00022692"/>
    </source>
</evidence>
<dbReference type="Proteomes" id="UP000256304">
    <property type="component" value="Unassembled WGS sequence"/>
</dbReference>
<evidence type="ECO:0000256" key="11">
    <source>
        <dbReference type="SAM" id="Phobius"/>
    </source>
</evidence>
<reference evidence="13 14" key="1">
    <citation type="submission" date="2018-08" db="EMBL/GenBank/DDBJ databases">
        <title>Genomic Encyclopedia of Type Strains, Phase III (KMG-III): the genomes of soil and plant-associated and newly described type strains.</title>
        <authorList>
            <person name="Whitman W."/>
        </authorList>
    </citation>
    <scope>NUCLEOTIDE SEQUENCE [LARGE SCALE GENOMIC DNA]</scope>
    <source>
        <strain evidence="13 14">CGMCC 1.10966</strain>
    </source>
</reference>
<keyword evidence="5 11" id="KW-0812">Transmembrane</keyword>
<feature type="transmembrane region" description="Helical" evidence="11">
    <location>
        <begin position="144"/>
        <end position="168"/>
    </location>
</feature>
<evidence type="ECO:0000256" key="10">
    <source>
        <dbReference type="ARBA" id="ARBA00023201"/>
    </source>
</evidence>
<keyword evidence="9 11" id="KW-0472">Membrane</keyword>
<evidence type="ECO:0000256" key="1">
    <source>
        <dbReference type="ARBA" id="ARBA00004141"/>
    </source>
</evidence>
<evidence type="ECO:0000256" key="2">
    <source>
        <dbReference type="ARBA" id="ARBA00005551"/>
    </source>
</evidence>
<keyword evidence="8" id="KW-0406">Ion transport</keyword>
<feature type="transmembrane region" description="Helical" evidence="11">
    <location>
        <begin position="85"/>
        <end position="108"/>
    </location>
</feature>
<comment type="similarity">
    <text evidence="2">Belongs to the monovalent cation:proton antiporter 2 (CPA2) transporter (TC 2.A.37) family.</text>
</comment>
<dbReference type="PANTHER" id="PTHR43562:SF3">
    <property type="entry name" value="SODIUM ION_PROTON EXCHANGER (EUROFUNG)"/>
    <property type="match status" value="1"/>
</dbReference>
<dbReference type="OrthoDB" id="9793589at2"/>
<dbReference type="GO" id="GO:0015297">
    <property type="term" value="F:antiporter activity"/>
    <property type="evidence" value="ECO:0007669"/>
    <property type="project" value="UniProtKB-KW"/>
</dbReference>
<evidence type="ECO:0000256" key="6">
    <source>
        <dbReference type="ARBA" id="ARBA00022989"/>
    </source>
</evidence>
<feature type="transmembrane region" description="Helical" evidence="11">
    <location>
        <begin position="264"/>
        <end position="282"/>
    </location>
</feature>
<dbReference type="GO" id="GO:0016020">
    <property type="term" value="C:membrane"/>
    <property type="evidence" value="ECO:0007669"/>
    <property type="project" value="UniProtKB-SubCell"/>
</dbReference>
<name>A0A3D9RHX0_9BACL</name>